<dbReference type="InterPro" id="IPR050723">
    <property type="entry name" value="CFA/CMAS"/>
</dbReference>
<evidence type="ECO:0000313" key="3">
    <source>
        <dbReference type="Proteomes" id="UP000199223"/>
    </source>
</evidence>
<sequence>MDFLQFFAIVEADRDVLNPVSPEKLARVAEYAGLRDGLTVLDIGSGKGAMLRQWAERWDLRGTGVELNSSFVEAARSLVQSEEVTARLRFWEGKALDYTADPDGYDVVTCLGAPFAIGTFSEALAWMARHRKPGGRLVIGDVYLRTPQTPAQLNAAGWAGLPTLEERGAEVRAQGLTLLGLSAASVDDWDHYSSLMWGAAHRWAQEHPDHPDRAELLERVRGGQERYLGWEREHLGWAVWVAG</sequence>
<organism evidence="2 3">
    <name type="scientific">Deinococcus reticulitermitis</name>
    <dbReference type="NCBI Taxonomy" id="856736"/>
    <lineage>
        <taxon>Bacteria</taxon>
        <taxon>Thermotogati</taxon>
        <taxon>Deinococcota</taxon>
        <taxon>Deinococci</taxon>
        <taxon>Deinococcales</taxon>
        <taxon>Deinococcaceae</taxon>
        <taxon>Deinococcus</taxon>
    </lineage>
</organism>
<feature type="domain" description="Methyltransferase" evidence="1">
    <location>
        <begin position="40"/>
        <end position="135"/>
    </location>
</feature>
<keyword evidence="3" id="KW-1185">Reference proteome</keyword>
<dbReference type="PANTHER" id="PTHR43667">
    <property type="entry name" value="CYCLOPROPANE-FATTY-ACYL-PHOSPHOLIPID SYNTHASE"/>
    <property type="match status" value="1"/>
</dbReference>
<dbReference type="Gene3D" id="3.40.50.150">
    <property type="entry name" value="Vaccinia Virus protein VP39"/>
    <property type="match status" value="1"/>
</dbReference>
<dbReference type="InterPro" id="IPR029063">
    <property type="entry name" value="SAM-dependent_MTases_sf"/>
</dbReference>
<dbReference type="PANTHER" id="PTHR43667:SF2">
    <property type="entry name" value="FATTY ACID C-METHYL TRANSFERASE"/>
    <property type="match status" value="1"/>
</dbReference>
<keyword evidence="2" id="KW-0808">Transferase</keyword>
<dbReference type="CDD" id="cd02440">
    <property type="entry name" value="AdoMet_MTases"/>
    <property type="match status" value="1"/>
</dbReference>
<protein>
    <submittedName>
        <fullName evidence="2">Methyltransferase domain-containing protein</fullName>
    </submittedName>
</protein>
<accession>A0A1H7BAZ4</accession>
<dbReference type="InterPro" id="IPR041698">
    <property type="entry name" value="Methyltransf_25"/>
</dbReference>
<reference evidence="3" key="1">
    <citation type="submission" date="2016-10" db="EMBL/GenBank/DDBJ databases">
        <authorList>
            <person name="Varghese N."/>
            <person name="Submissions S."/>
        </authorList>
    </citation>
    <scope>NUCLEOTIDE SEQUENCE [LARGE SCALE GENOMIC DNA]</scope>
    <source>
        <strain evidence="3">CGMCC 1.10218</strain>
    </source>
</reference>
<keyword evidence="2" id="KW-0489">Methyltransferase</keyword>
<dbReference type="SUPFAM" id="SSF53335">
    <property type="entry name" value="S-adenosyl-L-methionine-dependent methyltransferases"/>
    <property type="match status" value="1"/>
</dbReference>
<dbReference type="AlphaFoldDB" id="A0A1H7BAZ4"/>
<name>A0A1H7BAZ4_9DEIO</name>
<dbReference type="RefSeq" id="WP_092265263.1">
    <property type="nucleotide sequence ID" value="NZ_FNZA01000016.1"/>
</dbReference>
<evidence type="ECO:0000313" key="2">
    <source>
        <dbReference type="EMBL" id="SEJ73447.1"/>
    </source>
</evidence>
<evidence type="ECO:0000259" key="1">
    <source>
        <dbReference type="Pfam" id="PF13649"/>
    </source>
</evidence>
<dbReference type="GO" id="GO:0008168">
    <property type="term" value="F:methyltransferase activity"/>
    <property type="evidence" value="ECO:0007669"/>
    <property type="project" value="UniProtKB-KW"/>
</dbReference>
<gene>
    <name evidence="2" type="ORF">SAMN04488058_11647</name>
</gene>
<proteinExistence type="predicted"/>
<dbReference type="EMBL" id="FNZA01000016">
    <property type="protein sequence ID" value="SEJ73447.1"/>
    <property type="molecule type" value="Genomic_DNA"/>
</dbReference>
<dbReference type="Pfam" id="PF13649">
    <property type="entry name" value="Methyltransf_25"/>
    <property type="match status" value="1"/>
</dbReference>
<dbReference type="GO" id="GO:0032259">
    <property type="term" value="P:methylation"/>
    <property type="evidence" value="ECO:0007669"/>
    <property type="project" value="UniProtKB-KW"/>
</dbReference>
<dbReference type="Proteomes" id="UP000199223">
    <property type="component" value="Unassembled WGS sequence"/>
</dbReference>
<dbReference type="STRING" id="856736.SAMN04488058_11647"/>
<dbReference type="OrthoDB" id="9772751at2"/>